<feature type="compositionally biased region" description="Polar residues" evidence="1">
    <location>
        <begin position="124"/>
        <end position="137"/>
    </location>
</feature>
<keyword evidence="3" id="KW-1185">Reference proteome</keyword>
<feature type="compositionally biased region" description="Polar residues" evidence="1">
    <location>
        <begin position="44"/>
        <end position="64"/>
    </location>
</feature>
<reference evidence="2 3" key="1">
    <citation type="submission" date="2020-11" db="EMBL/GenBank/DDBJ databases">
        <authorList>
            <person name="Wallbank WR R."/>
            <person name="Pardo Diaz C."/>
            <person name="Kozak K."/>
            <person name="Martin S."/>
            <person name="Jiggins C."/>
            <person name="Moest M."/>
            <person name="Warren A I."/>
            <person name="Generalovic N T."/>
            <person name="Byers J.R.P. K."/>
            <person name="Montejo-Kovacevich G."/>
            <person name="Yen C E."/>
        </authorList>
    </citation>
    <scope>NUCLEOTIDE SEQUENCE [LARGE SCALE GENOMIC DNA]</scope>
</reference>
<organism evidence="2 3">
    <name type="scientific">Hermetia illucens</name>
    <name type="common">Black soldier fly</name>
    <dbReference type="NCBI Taxonomy" id="343691"/>
    <lineage>
        <taxon>Eukaryota</taxon>
        <taxon>Metazoa</taxon>
        <taxon>Ecdysozoa</taxon>
        <taxon>Arthropoda</taxon>
        <taxon>Hexapoda</taxon>
        <taxon>Insecta</taxon>
        <taxon>Pterygota</taxon>
        <taxon>Neoptera</taxon>
        <taxon>Endopterygota</taxon>
        <taxon>Diptera</taxon>
        <taxon>Brachycera</taxon>
        <taxon>Stratiomyomorpha</taxon>
        <taxon>Stratiomyidae</taxon>
        <taxon>Hermetiinae</taxon>
        <taxon>Hermetia</taxon>
    </lineage>
</organism>
<evidence type="ECO:0000313" key="2">
    <source>
        <dbReference type="EMBL" id="CAD7093235.1"/>
    </source>
</evidence>
<name>A0A7R8V833_HERIL</name>
<proteinExistence type="predicted"/>
<dbReference type="InParanoid" id="A0A7R8V833"/>
<sequence>MVKPYAGLWDPKGFLGRFLKPAEPLIYQPPTVGVAYVPVQKVRSANSADNSPNRPTSWADSIRQSQEHLVGSSRAPQRTTRIRPSSRNCNRRQAPPMGRPSLLGSVIKPASTLVGATKKPPVSNPDTEPTPSATSIETVGEPQQPESSSAIEGCVRQCLKD</sequence>
<evidence type="ECO:0000313" key="3">
    <source>
        <dbReference type="Proteomes" id="UP000594454"/>
    </source>
</evidence>
<evidence type="ECO:0000256" key="1">
    <source>
        <dbReference type="SAM" id="MobiDB-lite"/>
    </source>
</evidence>
<protein>
    <submittedName>
        <fullName evidence="2">Uncharacterized protein</fullName>
    </submittedName>
</protein>
<feature type="compositionally biased region" description="Polar residues" evidence="1">
    <location>
        <begin position="74"/>
        <end position="88"/>
    </location>
</feature>
<feature type="region of interest" description="Disordered" evidence="1">
    <location>
        <begin position="44"/>
        <end position="154"/>
    </location>
</feature>
<dbReference type="EMBL" id="LR899014">
    <property type="protein sequence ID" value="CAD7093235.1"/>
    <property type="molecule type" value="Genomic_DNA"/>
</dbReference>
<gene>
    <name evidence="2" type="ORF">HERILL_LOCUS15529</name>
</gene>
<dbReference type="Proteomes" id="UP000594454">
    <property type="component" value="Chromosome 6"/>
</dbReference>
<accession>A0A7R8V833</accession>
<dbReference type="OrthoDB" id="10628669at2759"/>
<dbReference type="AlphaFoldDB" id="A0A7R8V833"/>